<dbReference type="GeneID" id="5004598"/>
<evidence type="ECO:0000256" key="9">
    <source>
        <dbReference type="ARBA" id="ARBA00022989"/>
    </source>
</evidence>
<dbReference type="RefSeq" id="XP_001420304.1">
    <property type="nucleotide sequence ID" value="XM_001420267.1"/>
</dbReference>
<dbReference type="HOGENOM" id="CLU_057018_1_0_1"/>
<organism evidence="14 15">
    <name type="scientific">Ostreococcus lucimarinus (strain CCE9901)</name>
    <dbReference type="NCBI Taxonomy" id="436017"/>
    <lineage>
        <taxon>Eukaryota</taxon>
        <taxon>Viridiplantae</taxon>
        <taxon>Chlorophyta</taxon>
        <taxon>Mamiellophyceae</taxon>
        <taxon>Mamiellales</taxon>
        <taxon>Bathycoccaceae</taxon>
        <taxon>Ostreococcus</taxon>
    </lineage>
</organism>
<evidence type="ECO:0000256" key="8">
    <source>
        <dbReference type="ARBA" id="ARBA00022982"/>
    </source>
</evidence>
<evidence type="ECO:0000256" key="12">
    <source>
        <dbReference type="ARBA" id="ARBA00023136"/>
    </source>
</evidence>
<comment type="subcellular location">
    <subcellularLocation>
        <location evidence="2">Membrane</location>
    </subcellularLocation>
</comment>
<sequence length="245" mass="28309">VERRVNEALIGVAVTVIDNLYGGRSYARFHALETVARVPYFSFMSVLHLYETFGWWRKADYLKVHFAETMNEYHHLLIMESLGGAELWKDRFVAQHIAVAYYWICVAQYLVSPRWAYNLLEQVESHAYATYDGFLNANEEVLKATPPPSVAVQYYTKGDLYLFDEFQTVDRGERRPKIDNLYDVFVNVRNDEAEHMKTMEFCQRPGNGLRSPSSKEAMVLLSKDACEVDEDFQVDEDCEKASIAA</sequence>
<evidence type="ECO:0000256" key="6">
    <source>
        <dbReference type="ARBA" id="ARBA00022692"/>
    </source>
</evidence>
<evidence type="ECO:0000256" key="11">
    <source>
        <dbReference type="ARBA" id="ARBA00023004"/>
    </source>
</evidence>
<keyword evidence="7 13" id="KW-0479">Metal-binding</keyword>
<dbReference type="EMBL" id="CP000591">
    <property type="protein sequence ID" value="ABO98597.1"/>
    <property type="molecule type" value="Genomic_DNA"/>
</dbReference>
<keyword evidence="4" id="KW-0813">Transport</keyword>
<proteinExistence type="inferred from homology"/>
<evidence type="ECO:0000256" key="13">
    <source>
        <dbReference type="RuleBase" id="RU003779"/>
    </source>
</evidence>
<evidence type="ECO:0000256" key="1">
    <source>
        <dbReference type="ARBA" id="ARBA00001192"/>
    </source>
</evidence>
<dbReference type="GO" id="GO:0098803">
    <property type="term" value="C:respiratory chain complex"/>
    <property type="evidence" value="ECO:0007669"/>
    <property type="project" value="UniProtKB-UniRule"/>
</dbReference>
<dbReference type="Gene3D" id="1.20.1260.140">
    <property type="entry name" value="Alternative oxidase"/>
    <property type="match status" value="1"/>
</dbReference>
<dbReference type="eggNOG" id="ENOG502QRMM">
    <property type="taxonomic scope" value="Eukaryota"/>
</dbReference>
<dbReference type="PANTHER" id="PTHR31803:SF10">
    <property type="entry name" value="UBIQUINOL OXIDASE 4, CHLOROPLASTIC_CHROMOPLASTIC"/>
    <property type="match status" value="1"/>
</dbReference>
<evidence type="ECO:0000256" key="7">
    <source>
        <dbReference type="ARBA" id="ARBA00022723"/>
    </source>
</evidence>
<comment type="catalytic activity">
    <reaction evidence="1 13">
        <text>2 a ubiquinol + O2 = 2 a ubiquinone + 2 H2O</text>
        <dbReference type="Rhea" id="RHEA:30255"/>
        <dbReference type="Rhea" id="RHEA-COMP:9565"/>
        <dbReference type="Rhea" id="RHEA-COMP:9566"/>
        <dbReference type="ChEBI" id="CHEBI:15377"/>
        <dbReference type="ChEBI" id="CHEBI:15379"/>
        <dbReference type="ChEBI" id="CHEBI:16389"/>
        <dbReference type="ChEBI" id="CHEBI:17976"/>
        <dbReference type="EC" id="1.10.3.11"/>
    </reaction>
</comment>
<dbReference type="GO" id="GO:0016117">
    <property type="term" value="P:carotenoid biosynthetic process"/>
    <property type="evidence" value="ECO:0007669"/>
    <property type="project" value="EnsemblPlants"/>
</dbReference>
<evidence type="ECO:0000256" key="10">
    <source>
        <dbReference type="ARBA" id="ARBA00023002"/>
    </source>
</evidence>
<dbReference type="AlphaFoldDB" id="A4S4P8"/>
<dbReference type="EC" id="1.10.3.11" evidence="13"/>
<dbReference type="KEGG" id="olu:OSTLU_5300"/>
<feature type="non-terminal residue" evidence="14">
    <location>
        <position position="245"/>
    </location>
</feature>
<keyword evidence="15" id="KW-1185">Reference proteome</keyword>
<keyword evidence="12 13" id="KW-0472">Membrane</keyword>
<keyword evidence="11 13" id="KW-0408">Iron</keyword>
<dbReference type="OrthoDB" id="4493at2759"/>
<dbReference type="GO" id="GO:0005739">
    <property type="term" value="C:mitochondrion"/>
    <property type="evidence" value="ECO:0007669"/>
    <property type="project" value="TreeGrafter"/>
</dbReference>
<keyword evidence="8 13" id="KW-0249">Electron transport</keyword>
<comment type="similarity">
    <text evidence="3 13">Belongs to the alternative oxidase family.</text>
</comment>
<evidence type="ECO:0000256" key="4">
    <source>
        <dbReference type="ARBA" id="ARBA00022448"/>
    </source>
</evidence>
<dbReference type="Proteomes" id="UP000001568">
    <property type="component" value="Chromosome 11"/>
</dbReference>
<evidence type="ECO:0000256" key="3">
    <source>
        <dbReference type="ARBA" id="ARBA00008388"/>
    </source>
</evidence>
<dbReference type="InterPro" id="IPR038659">
    <property type="entry name" value="AOX_sf"/>
</dbReference>
<dbReference type="OMA" id="NVRNDEA"/>
<evidence type="ECO:0000313" key="14">
    <source>
        <dbReference type="EMBL" id="ABO98597.1"/>
    </source>
</evidence>
<dbReference type="GO" id="GO:0010230">
    <property type="term" value="P:alternative respiration"/>
    <property type="evidence" value="ECO:0007669"/>
    <property type="project" value="TreeGrafter"/>
</dbReference>
<dbReference type="GO" id="GO:0009657">
    <property type="term" value="P:plastid organization"/>
    <property type="evidence" value="ECO:0007669"/>
    <property type="project" value="EnsemblPlants"/>
</dbReference>
<name>A4S4P8_OSTLU</name>
<comment type="cofactor">
    <cofactor evidence="13">
        <name>Fe cation</name>
        <dbReference type="ChEBI" id="CHEBI:24875"/>
    </cofactor>
    <text evidence="13">Binds 2 iron ions per subunit.</text>
</comment>
<accession>A4S4P8</accession>
<keyword evidence="9" id="KW-1133">Transmembrane helix</keyword>
<dbReference type="GO" id="GO:0009579">
    <property type="term" value="C:thylakoid"/>
    <property type="evidence" value="ECO:0007669"/>
    <property type="project" value="EnsemblPlants"/>
</dbReference>
<reference evidence="14 15" key="1">
    <citation type="journal article" date="2007" name="Proc. Natl. Acad. Sci. U.S.A.">
        <title>The tiny eukaryote Ostreococcus provides genomic insights into the paradox of plankton speciation.</title>
        <authorList>
            <person name="Palenik B."/>
            <person name="Grimwood J."/>
            <person name="Aerts A."/>
            <person name="Rouze P."/>
            <person name="Salamov A."/>
            <person name="Putnam N."/>
            <person name="Dupont C."/>
            <person name="Jorgensen R."/>
            <person name="Derelle E."/>
            <person name="Rombauts S."/>
            <person name="Zhou K."/>
            <person name="Otillar R."/>
            <person name="Merchant S.S."/>
            <person name="Podell S."/>
            <person name="Gaasterland T."/>
            <person name="Napoli C."/>
            <person name="Gendler K."/>
            <person name="Manuell A."/>
            <person name="Tai V."/>
            <person name="Vallon O."/>
            <person name="Piganeau G."/>
            <person name="Jancek S."/>
            <person name="Heijde M."/>
            <person name="Jabbari K."/>
            <person name="Bowler C."/>
            <person name="Lohr M."/>
            <person name="Robbens S."/>
            <person name="Werner G."/>
            <person name="Dubchak I."/>
            <person name="Pazour G.J."/>
            <person name="Ren Q."/>
            <person name="Paulsen I."/>
            <person name="Delwiche C."/>
            <person name="Schmutz J."/>
            <person name="Rokhsar D."/>
            <person name="Van de Peer Y."/>
            <person name="Moreau H."/>
            <person name="Grigoriev I.V."/>
        </authorList>
    </citation>
    <scope>NUCLEOTIDE SEQUENCE [LARGE SCALE GENOMIC DNA]</scope>
    <source>
        <strain evidence="14 15">CCE9901</strain>
    </source>
</reference>
<dbReference type="GO" id="GO:0102721">
    <property type="term" value="F:ubiquinol:oxygen oxidoreductase activity"/>
    <property type="evidence" value="ECO:0007669"/>
    <property type="project" value="UniProtKB-EC"/>
</dbReference>
<dbReference type="GO" id="GO:0046872">
    <property type="term" value="F:metal ion binding"/>
    <property type="evidence" value="ECO:0007669"/>
    <property type="project" value="UniProtKB-UniRule"/>
</dbReference>
<dbReference type="GO" id="GO:0106292">
    <property type="term" value="F:superoxide-generating NADPH oxidase activity"/>
    <property type="evidence" value="ECO:0007669"/>
    <property type="project" value="EnsemblPlants"/>
</dbReference>
<keyword evidence="10 13" id="KW-0560">Oxidoreductase</keyword>
<dbReference type="GO" id="GO:0009916">
    <property type="term" value="F:alternative oxidase activity"/>
    <property type="evidence" value="ECO:0007669"/>
    <property type="project" value="UniProtKB-UniRule"/>
</dbReference>
<dbReference type="CDD" id="cd01053">
    <property type="entry name" value="AOX"/>
    <property type="match status" value="1"/>
</dbReference>
<evidence type="ECO:0000256" key="5">
    <source>
        <dbReference type="ARBA" id="ARBA00022660"/>
    </source>
</evidence>
<dbReference type="Pfam" id="PF01786">
    <property type="entry name" value="AOX"/>
    <property type="match status" value="1"/>
</dbReference>
<dbReference type="PANTHER" id="PTHR31803">
    <property type="entry name" value="ALTERNATIVE OXIDASE"/>
    <property type="match status" value="1"/>
</dbReference>
<feature type="non-terminal residue" evidence="14">
    <location>
        <position position="1"/>
    </location>
</feature>
<keyword evidence="5 13" id="KW-0679">Respiratory chain</keyword>
<evidence type="ECO:0000313" key="15">
    <source>
        <dbReference type="Proteomes" id="UP000001568"/>
    </source>
</evidence>
<dbReference type="GO" id="GO:0016020">
    <property type="term" value="C:membrane"/>
    <property type="evidence" value="ECO:0007669"/>
    <property type="project" value="UniProtKB-SubCell"/>
</dbReference>
<protein>
    <recommendedName>
        <fullName evidence="13">Ubiquinol oxidase</fullName>
        <ecNumber evidence="13">1.10.3.11</ecNumber>
    </recommendedName>
</protein>
<dbReference type="InterPro" id="IPR002680">
    <property type="entry name" value="AOX"/>
</dbReference>
<dbReference type="Gramene" id="ABO98597">
    <property type="protein sequence ID" value="ABO98597"/>
    <property type="gene ID" value="OSTLU_5300"/>
</dbReference>
<gene>
    <name evidence="14" type="ORF">OSTLU_5300</name>
</gene>
<evidence type="ECO:0000256" key="2">
    <source>
        <dbReference type="ARBA" id="ARBA00004370"/>
    </source>
</evidence>
<keyword evidence="6 13" id="KW-0812">Transmembrane</keyword>